<evidence type="ECO:0000313" key="3">
    <source>
        <dbReference type="Proteomes" id="UP001139365"/>
    </source>
</evidence>
<reference evidence="2 3" key="1">
    <citation type="submission" date="2022-03" db="EMBL/GenBank/DDBJ databases">
        <title>Metagenome-assembled genomes from swine fecal metagenomes.</title>
        <authorList>
            <person name="Holman D.B."/>
            <person name="Kommadath A."/>
        </authorList>
    </citation>
    <scope>NUCLEOTIDE SEQUENCE [LARGE SCALE GENOMIC DNA]</scope>
    <source>
        <strain evidence="2">SUG147</strain>
    </source>
</reference>
<organism evidence="2 3">
    <name type="scientific">Candidatus Colimorpha enterica</name>
    <dbReference type="NCBI Taxonomy" id="3083063"/>
    <lineage>
        <taxon>Bacteria</taxon>
        <taxon>Pseudomonadati</taxon>
        <taxon>Bacteroidota</taxon>
        <taxon>Bacteroidia</taxon>
        <taxon>Bacteroidales</taxon>
        <taxon>Candidatus Colimorpha</taxon>
    </lineage>
</organism>
<dbReference type="Proteomes" id="UP001139365">
    <property type="component" value="Unassembled WGS sequence"/>
</dbReference>
<feature type="transmembrane region" description="Helical" evidence="1">
    <location>
        <begin position="44"/>
        <end position="64"/>
    </location>
</feature>
<keyword evidence="1" id="KW-0472">Membrane</keyword>
<proteinExistence type="predicted"/>
<dbReference type="AlphaFoldDB" id="A0AAE3FII0"/>
<protein>
    <recommendedName>
        <fullName evidence="4">DUF3021 family protein</fullName>
    </recommendedName>
</protein>
<gene>
    <name evidence="2" type="ORF">MR241_07445</name>
</gene>
<feature type="transmembrane region" description="Helical" evidence="1">
    <location>
        <begin position="100"/>
        <end position="124"/>
    </location>
</feature>
<evidence type="ECO:0000256" key="1">
    <source>
        <dbReference type="SAM" id="Phobius"/>
    </source>
</evidence>
<evidence type="ECO:0008006" key="4">
    <source>
        <dbReference type="Google" id="ProtNLM"/>
    </source>
</evidence>
<evidence type="ECO:0000313" key="2">
    <source>
        <dbReference type="EMBL" id="MCI5756110.1"/>
    </source>
</evidence>
<feature type="transmembrane region" description="Helical" evidence="1">
    <location>
        <begin position="12"/>
        <end position="32"/>
    </location>
</feature>
<comment type="caution">
    <text evidence="2">The sequence shown here is derived from an EMBL/GenBank/DDBJ whole genome shotgun (WGS) entry which is preliminary data.</text>
</comment>
<sequence length="141" mass="15339">MNKLSFIYRKVLLPACLFFTVLCVAFSAILSFSGTEMSLPTINFGNACQMLAFSVILALSDLLFSCKKLKTGAALILHFLCFIADISVVFFLIGKHAGSASGAFAVLSVFAVLYIIVAAAVLVIKRLSGGKRDEPYKRQFR</sequence>
<keyword evidence="1" id="KW-1133">Transmembrane helix</keyword>
<dbReference type="EMBL" id="JALEMU010000122">
    <property type="protein sequence ID" value="MCI5756110.1"/>
    <property type="molecule type" value="Genomic_DNA"/>
</dbReference>
<keyword evidence="1" id="KW-0812">Transmembrane</keyword>
<feature type="transmembrane region" description="Helical" evidence="1">
    <location>
        <begin position="76"/>
        <end position="94"/>
    </location>
</feature>
<accession>A0AAE3FII0</accession>
<name>A0AAE3FII0_9BACT</name>